<feature type="transmembrane region" description="Helical" evidence="1">
    <location>
        <begin position="20"/>
        <end position="39"/>
    </location>
</feature>
<gene>
    <name evidence="2" type="ORF">GTPT_3116</name>
</gene>
<organism evidence="2 3">
    <name type="scientific">Tatumella ptyseos ATCC 33301</name>
    <dbReference type="NCBI Taxonomy" id="1005995"/>
    <lineage>
        <taxon>Bacteria</taxon>
        <taxon>Pseudomonadati</taxon>
        <taxon>Pseudomonadota</taxon>
        <taxon>Gammaproteobacteria</taxon>
        <taxon>Enterobacterales</taxon>
        <taxon>Erwiniaceae</taxon>
        <taxon>Tatumella</taxon>
    </lineage>
</organism>
<dbReference type="RefSeq" id="WP_025902606.1">
    <property type="nucleotide sequence ID" value="NZ_ATMJ01000013.1"/>
</dbReference>
<keyword evidence="1" id="KW-1133">Transmembrane helix</keyword>
<dbReference type="InterPro" id="IPR036465">
    <property type="entry name" value="vWFA_dom_sf"/>
</dbReference>
<proteinExistence type="predicted"/>
<sequence>MFIEKLRALTSRLASERGVLIVPFAILLPILIVLMALGINSAAGLASKARMADAASEASLAVSASSLANDTQTAAGKEEIAAGKAMVAAWMKYYFPAMQGTPQVDFTVVQDQNQSSSDIRYTYYNVAISLDLPYLFRHRTLTGNSHNYTLNASEGHVKKYISKPADYVFIVDFSTSQIGSRMKMLKSVFAEITDYVVGASPESRIAIVPFSTGVVVKLPGKNQRGGAMLGCSVLFVPKDDWNIDYAFWADKRTATTSAYQALNRQTYLMDEARYNYYHRYVAASPPAISEANMKASWCRTNSTYGQKAGRYQYSCSDPRDPDDDIFSAKSQAIIQREFLRAAKIQSRQVTTFTIEHDDAIDYPATLNKMFSDEAIITLPMPLTPLDGTYAWGYNEMCRQAGWWNKSTNNLVNRSPKAWLIPLTGDADQLHEFQSMEPYGWTHLSSALVRSVPVMMEGQNRRKVFIMISDGNDNTHPHKVTDKYLKTYDLCRKIEEGLLARPQTNTSKVEFYYVSTTNAASRVKYWSDYCTGSGRAKTATQSDALIKLIKGIISDETGHLAVN</sequence>
<comment type="caution">
    <text evidence="2">The sequence shown here is derived from an EMBL/GenBank/DDBJ whole genome shotgun (WGS) entry which is preliminary data.</text>
</comment>
<keyword evidence="3" id="KW-1185">Reference proteome</keyword>
<dbReference type="eggNOG" id="COG4961">
    <property type="taxonomic scope" value="Bacteria"/>
</dbReference>
<keyword evidence="1" id="KW-0472">Membrane</keyword>
<protein>
    <submittedName>
        <fullName evidence="2">TadG family pilus assembly protein</fullName>
    </submittedName>
</protein>
<accession>A0A085JAL5</accession>
<dbReference type="Proteomes" id="UP000028602">
    <property type="component" value="Unassembled WGS sequence"/>
</dbReference>
<dbReference type="Gene3D" id="3.40.50.410">
    <property type="entry name" value="von Willebrand factor, type A domain"/>
    <property type="match status" value="1"/>
</dbReference>
<keyword evidence="1" id="KW-0812">Transmembrane</keyword>
<dbReference type="EMBL" id="JMPR01000047">
    <property type="protein sequence ID" value="KFD17511.1"/>
    <property type="molecule type" value="Genomic_DNA"/>
</dbReference>
<dbReference type="AlphaFoldDB" id="A0A085JAL5"/>
<evidence type="ECO:0000313" key="3">
    <source>
        <dbReference type="Proteomes" id="UP000028602"/>
    </source>
</evidence>
<dbReference type="OrthoDB" id="6554800at2"/>
<evidence type="ECO:0000313" key="2">
    <source>
        <dbReference type="EMBL" id="KFD17511.1"/>
    </source>
</evidence>
<reference evidence="2 3" key="1">
    <citation type="submission" date="2014-05" db="EMBL/GenBank/DDBJ databases">
        <title>ATOL: Assembling a taxonomically balanced genome-scale reconstruction of the evolutionary history of the Enterobacteriaceae.</title>
        <authorList>
            <person name="Plunkett G.III."/>
            <person name="Neeno-Eckwall E.C."/>
            <person name="Glasner J.D."/>
            <person name="Perna N.T."/>
        </authorList>
    </citation>
    <scope>NUCLEOTIDE SEQUENCE [LARGE SCALE GENOMIC DNA]</scope>
    <source>
        <strain evidence="2 3">ATCC 33301</strain>
    </source>
</reference>
<name>A0A085JAL5_9GAMM</name>
<dbReference type="SUPFAM" id="SSF53300">
    <property type="entry name" value="vWA-like"/>
    <property type="match status" value="1"/>
</dbReference>
<evidence type="ECO:0000256" key="1">
    <source>
        <dbReference type="SAM" id="Phobius"/>
    </source>
</evidence>